<dbReference type="Gene3D" id="2.60.130.10">
    <property type="entry name" value="Aromatic compound dioxygenase"/>
    <property type="match status" value="1"/>
</dbReference>
<evidence type="ECO:0000313" key="6">
    <source>
        <dbReference type="EMBL" id="MBO2464787.1"/>
    </source>
</evidence>
<dbReference type="RefSeq" id="WP_208251615.1">
    <property type="nucleotide sequence ID" value="NZ_JAGEPF010000038.1"/>
</dbReference>
<comment type="similarity">
    <text evidence="1">Belongs to the intradiol ring-cleavage dioxygenase family.</text>
</comment>
<dbReference type="EMBL" id="JAGEPF010000038">
    <property type="protein sequence ID" value="MBO2464787.1"/>
    <property type="molecule type" value="Genomic_DNA"/>
</dbReference>
<sequence length="225" mass="24490">MSVNEQPPAGRPSPEPSPETPSGMSRKTFLVAAGLSALALPAAASAAASPAQARVRPRVLKPTPKCDDGDDEPTHSQIEGPYFKPGSPERTTLTEPGMPGTPLTVSGTVYSMSCRPVAHALLDFWQADDYGNYDNTGYTLRGHQYTDASGRFTLTTIVPGLYPGRTRHVHVKAQAPYQDILTTQLYFPGEPRNQTDMLFDPELLMDVQDGPDGRTARFDFVLQVW</sequence>
<feature type="domain" description="Intradiol ring-cleavage dioxygenases" evidence="5">
    <location>
        <begin position="78"/>
        <end position="223"/>
    </location>
</feature>
<keyword evidence="7" id="KW-1185">Reference proteome</keyword>
<dbReference type="InterPro" id="IPR015889">
    <property type="entry name" value="Intradiol_dOase_core"/>
</dbReference>
<dbReference type="Pfam" id="PF00775">
    <property type="entry name" value="Dioxygenase_C"/>
    <property type="match status" value="1"/>
</dbReference>
<comment type="caution">
    <text evidence="6">The sequence shown here is derived from an EMBL/GenBank/DDBJ whole genome shotgun (WGS) entry which is preliminary data.</text>
</comment>
<feature type="region of interest" description="Disordered" evidence="4">
    <location>
        <begin position="1"/>
        <end position="27"/>
    </location>
</feature>
<evidence type="ECO:0000313" key="7">
    <source>
        <dbReference type="Proteomes" id="UP000680206"/>
    </source>
</evidence>
<evidence type="ECO:0000256" key="2">
    <source>
        <dbReference type="ARBA" id="ARBA00022964"/>
    </source>
</evidence>
<dbReference type="PANTHER" id="PTHR33711:SF11">
    <property type="entry name" value="DIOXYGENASE"/>
    <property type="match status" value="1"/>
</dbReference>
<dbReference type="InterPro" id="IPR000627">
    <property type="entry name" value="Intradiol_dOase_C"/>
</dbReference>
<keyword evidence="2 6" id="KW-0223">Dioxygenase</keyword>
<evidence type="ECO:0000256" key="3">
    <source>
        <dbReference type="ARBA" id="ARBA00023002"/>
    </source>
</evidence>
<accession>A0ABS3S700</accession>
<feature type="compositionally biased region" description="Pro residues" evidence="4">
    <location>
        <begin position="9"/>
        <end position="19"/>
    </location>
</feature>
<dbReference type="SUPFAM" id="SSF49482">
    <property type="entry name" value="Aromatic compound dioxygenase"/>
    <property type="match status" value="1"/>
</dbReference>
<reference evidence="6 7" key="1">
    <citation type="submission" date="2021-03" db="EMBL/GenBank/DDBJ databases">
        <title>Actinomadura violae sp. nov., isolated from lichen in Thailand.</title>
        <authorList>
            <person name="Kanchanasin P."/>
            <person name="Saeng-In P."/>
            <person name="Phongsopitanun W."/>
            <person name="Yuki M."/>
            <person name="Kudo T."/>
            <person name="Ohkuma M."/>
            <person name="Tanasupawat S."/>
        </authorList>
    </citation>
    <scope>NUCLEOTIDE SEQUENCE [LARGE SCALE GENOMIC DNA]</scope>
    <source>
        <strain evidence="6 7">LCR2-06</strain>
    </source>
</reference>
<dbReference type="InterPro" id="IPR006311">
    <property type="entry name" value="TAT_signal"/>
</dbReference>
<organism evidence="6 7">
    <name type="scientific">Actinomadura violacea</name>
    <dbReference type="NCBI Taxonomy" id="2819934"/>
    <lineage>
        <taxon>Bacteria</taxon>
        <taxon>Bacillati</taxon>
        <taxon>Actinomycetota</taxon>
        <taxon>Actinomycetes</taxon>
        <taxon>Streptosporangiales</taxon>
        <taxon>Thermomonosporaceae</taxon>
        <taxon>Actinomadura</taxon>
    </lineage>
</organism>
<protein>
    <submittedName>
        <fullName evidence="6">Dioxygenase</fullName>
    </submittedName>
</protein>
<dbReference type="PROSITE" id="PS51318">
    <property type="entry name" value="TAT"/>
    <property type="match status" value="1"/>
</dbReference>
<dbReference type="Proteomes" id="UP000680206">
    <property type="component" value="Unassembled WGS sequence"/>
</dbReference>
<feature type="compositionally biased region" description="Low complexity" evidence="4">
    <location>
        <begin position="42"/>
        <end position="54"/>
    </location>
</feature>
<name>A0ABS3S700_9ACTN</name>
<keyword evidence="3" id="KW-0560">Oxidoreductase</keyword>
<dbReference type="InterPro" id="IPR050770">
    <property type="entry name" value="Intradiol_RC_Dioxygenase"/>
</dbReference>
<evidence type="ECO:0000256" key="1">
    <source>
        <dbReference type="ARBA" id="ARBA00007825"/>
    </source>
</evidence>
<feature type="region of interest" description="Disordered" evidence="4">
    <location>
        <begin position="42"/>
        <end position="100"/>
    </location>
</feature>
<gene>
    <name evidence="6" type="ORF">J4709_45195</name>
</gene>
<dbReference type="GO" id="GO:0051213">
    <property type="term" value="F:dioxygenase activity"/>
    <property type="evidence" value="ECO:0007669"/>
    <property type="project" value="UniProtKB-KW"/>
</dbReference>
<evidence type="ECO:0000259" key="5">
    <source>
        <dbReference type="Pfam" id="PF00775"/>
    </source>
</evidence>
<evidence type="ECO:0000256" key="4">
    <source>
        <dbReference type="SAM" id="MobiDB-lite"/>
    </source>
</evidence>
<proteinExistence type="inferred from homology"/>
<dbReference type="PANTHER" id="PTHR33711">
    <property type="entry name" value="DIOXYGENASE, PUTATIVE (AFU_ORTHOLOGUE AFUA_2G02910)-RELATED"/>
    <property type="match status" value="1"/>
</dbReference>
<dbReference type="CDD" id="cd00421">
    <property type="entry name" value="intradiol_dioxygenase"/>
    <property type="match status" value="1"/>
</dbReference>